<dbReference type="RefSeq" id="WP_197532194.1">
    <property type="nucleotide sequence ID" value="NZ_SJPP01000001.1"/>
</dbReference>
<evidence type="ECO:0000313" key="2">
    <source>
        <dbReference type="EMBL" id="TWU12104.1"/>
    </source>
</evidence>
<accession>A0A5C6BNG6</accession>
<dbReference type="PANTHER" id="PTHR43737:SF1">
    <property type="entry name" value="DUF1501 DOMAIN-CONTAINING PROTEIN"/>
    <property type="match status" value="1"/>
</dbReference>
<dbReference type="PANTHER" id="PTHR43737">
    <property type="entry name" value="BLL7424 PROTEIN"/>
    <property type="match status" value="1"/>
</dbReference>
<proteinExistence type="predicted"/>
<dbReference type="InterPro" id="IPR010869">
    <property type="entry name" value="DUF1501"/>
</dbReference>
<feature type="chain" id="PRO_5022933454" description="DUF1501 domain-containing protein" evidence="1">
    <location>
        <begin position="25"/>
        <end position="460"/>
    </location>
</feature>
<dbReference type="Gene3D" id="3.40.720.10">
    <property type="entry name" value="Alkaline Phosphatase, subunit A"/>
    <property type="match status" value="1"/>
</dbReference>
<dbReference type="Pfam" id="PF07394">
    <property type="entry name" value="DUF1501"/>
    <property type="match status" value="1"/>
</dbReference>
<evidence type="ECO:0000256" key="1">
    <source>
        <dbReference type="SAM" id="SignalP"/>
    </source>
</evidence>
<evidence type="ECO:0008006" key="4">
    <source>
        <dbReference type="Google" id="ProtNLM"/>
    </source>
</evidence>
<comment type="caution">
    <text evidence="2">The sequence shown here is derived from an EMBL/GenBank/DDBJ whole genome shotgun (WGS) entry which is preliminary data.</text>
</comment>
<evidence type="ECO:0000313" key="3">
    <source>
        <dbReference type="Proteomes" id="UP000320735"/>
    </source>
</evidence>
<dbReference type="AlphaFoldDB" id="A0A5C6BNG6"/>
<dbReference type="InterPro" id="IPR017850">
    <property type="entry name" value="Alkaline_phosphatase_core_sf"/>
</dbReference>
<gene>
    <name evidence="2" type="ORF">CA54_09220</name>
</gene>
<feature type="signal peptide" evidence="1">
    <location>
        <begin position="1"/>
        <end position="24"/>
    </location>
</feature>
<sequence length="460" mass="49846" precursor="true">MITRRNVLTATGCSAMTLALRALMADETPPTMPVQAPHRPPRARSVISLFMSGGPSQVDTFDPKPELAALAGKDVPESIAKTVPKIKRAGLKNLMASPWAFHRHGQSGLPISELFPNIAKHADDLCVIRSMTHRNPIHGPGECVALTGDATGHRPSLGAWSLYGLGTANRQLPAYITMNLHTDGMQHPQAAGWSSGFLPARFQATVVDPNQGIQNIEMPEGVGNERRRQELSVIRKLNRRFMDSIGQHSELEARIRSYETAFLMQTSAPELFDIDSETMETMQLYGLGDDATSTVGRGCLLARRMVERGVRFVQIRVGGWDAHGNIAGNHKRMAKRTDQPIGGLLQDLKRRGLLDSTLVVWGGEFGRTPTMEGRGKGRDHSPAAYSVWLAGGGVTGGKIIGETDPIGYVVTQRPVKPTDLHATILSATGLDSDRLIFDHHGLKETPLGVTGGGVVQEVFS</sequence>
<dbReference type="Proteomes" id="UP000320735">
    <property type="component" value="Unassembled WGS sequence"/>
</dbReference>
<reference evidence="2 3" key="1">
    <citation type="submission" date="2019-02" db="EMBL/GenBank/DDBJ databases">
        <title>Deep-cultivation of Planctomycetes and their phenomic and genomic characterization uncovers novel biology.</title>
        <authorList>
            <person name="Wiegand S."/>
            <person name="Jogler M."/>
            <person name="Boedeker C."/>
            <person name="Pinto D."/>
            <person name="Vollmers J."/>
            <person name="Rivas-Marin E."/>
            <person name="Kohn T."/>
            <person name="Peeters S.H."/>
            <person name="Heuer A."/>
            <person name="Rast P."/>
            <person name="Oberbeckmann S."/>
            <person name="Bunk B."/>
            <person name="Jeske O."/>
            <person name="Meyerdierks A."/>
            <person name="Storesund J.E."/>
            <person name="Kallscheuer N."/>
            <person name="Luecker S."/>
            <person name="Lage O.M."/>
            <person name="Pohl T."/>
            <person name="Merkel B.J."/>
            <person name="Hornburger P."/>
            <person name="Mueller R.-W."/>
            <person name="Bruemmer F."/>
            <person name="Labrenz M."/>
            <person name="Spormann A.M."/>
            <person name="Op Den Camp H."/>
            <person name="Overmann J."/>
            <person name="Amann R."/>
            <person name="Jetten M.S.M."/>
            <person name="Mascher T."/>
            <person name="Medema M.H."/>
            <person name="Devos D.P."/>
            <person name="Kaster A.-K."/>
            <person name="Ovreas L."/>
            <person name="Rohde M."/>
            <person name="Galperin M.Y."/>
            <person name="Jogler C."/>
        </authorList>
    </citation>
    <scope>NUCLEOTIDE SEQUENCE [LARGE SCALE GENOMIC DNA]</scope>
    <source>
        <strain evidence="2 3">CA54</strain>
    </source>
</reference>
<keyword evidence="1" id="KW-0732">Signal</keyword>
<name>A0A5C6BNG6_9PLAN</name>
<dbReference type="SUPFAM" id="SSF53649">
    <property type="entry name" value="Alkaline phosphatase-like"/>
    <property type="match status" value="1"/>
</dbReference>
<organism evidence="2 3">
    <name type="scientific">Symmachiella macrocystis</name>
    <dbReference type="NCBI Taxonomy" id="2527985"/>
    <lineage>
        <taxon>Bacteria</taxon>
        <taxon>Pseudomonadati</taxon>
        <taxon>Planctomycetota</taxon>
        <taxon>Planctomycetia</taxon>
        <taxon>Planctomycetales</taxon>
        <taxon>Planctomycetaceae</taxon>
        <taxon>Symmachiella</taxon>
    </lineage>
</organism>
<protein>
    <recommendedName>
        <fullName evidence="4">DUF1501 domain-containing protein</fullName>
    </recommendedName>
</protein>
<keyword evidence="3" id="KW-1185">Reference proteome</keyword>
<dbReference type="EMBL" id="SJPP01000001">
    <property type="protein sequence ID" value="TWU12104.1"/>
    <property type="molecule type" value="Genomic_DNA"/>
</dbReference>